<feature type="region of interest" description="Disordered" evidence="3">
    <location>
        <begin position="129"/>
        <end position="158"/>
    </location>
</feature>
<dbReference type="SUPFAM" id="SSF51197">
    <property type="entry name" value="Clavaminate synthase-like"/>
    <property type="match status" value="1"/>
</dbReference>
<evidence type="ECO:0000313" key="6">
    <source>
        <dbReference type="Proteomes" id="UP000799772"/>
    </source>
</evidence>
<gene>
    <name evidence="5" type="ORF">NA57DRAFT_55307</name>
</gene>
<accession>A0A9P4ICH2</accession>
<sequence length="369" mass="42312">MSTTTVTETPTKVATKIEGDYVYFHYDGRFGERRKVLTGEEMKSTFTEIPIIDVGGMFSEKLEDRMKVAKQVAQACEDVGFFYMKNHGVEQKLIDDQWKIMKEYFAMPLEKKMEHYIYKNKDLKGYEPVHGARLDDTKPRGDRKESFLNSYDPEYDPVPPTLSEASKRMMNLNQWPAEWPEFKEQIMAYHSRFITLARQLTRCFALGLGAEETALDKLVDAPNTNQKILHYPPQDPDIKDDTGIGAHTDFTLFTILNQDKVGGLEVLNANAHWVPAAPIEGTFVVNVGDFLMRMANNRFVSTVHRVVNESGKERYSTPFFFSPNLDAVCLPECCSADRPAAYEPLTVGDYYELRHSMQRHRFKTRGIGQ</sequence>
<dbReference type="GO" id="GO:0044283">
    <property type="term" value="P:small molecule biosynthetic process"/>
    <property type="evidence" value="ECO:0007669"/>
    <property type="project" value="UniProtKB-ARBA"/>
</dbReference>
<keyword evidence="2" id="KW-0408">Iron</keyword>
<proteinExistence type="inferred from homology"/>
<evidence type="ECO:0000313" key="5">
    <source>
        <dbReference type="EMBL" id="KAF2099336.1"/>
    </source>
</evidence>
<dbReference type="PROSITE" id="PS51471">
    <property type="entry name" value="FE2OG_OXY"/>
    <property type="match status" value="1"/>
</dbReference>
<feature type="domain" description="Fe2OG dioxygenase" evidence="4">
    <location>
        <begin position="221"/>
        <end position="323"/>
    </location>
</feature>
<protein>
    <submittedName>
        <fullName evidence="5">Clavaminate synthase-like protein</fullName>
    </submittedName>
</protein>
<dbReference type="PANTHER" id="PTHR47990">
    <property type="entry name" value="2-OXOGLUTARATE (2OG) AND FE(II)-DEPENDENT OXYGENASE SUPERFAMILY PROTEIN-RELATED"/>
    <property type="match status" value="1"/>
</dbReference>
<dbReference type="Proteomes" id="UP000799772">
    <property type="component" value="Unassembled WGS sequence"/>
</dbReference>
<name>A0A9P4ICH2_9PEZI</name>
<dbReference type="GO" id="GO:0046872">
    <property type="term" value="F:metal ion binding"/>
    <property type="evidence" value="ECO:0007669"/>
    <property type="project" value="UniProtKB-KW"/>
</dbReference>
<dbReference type="InterPro" id="IPR027443">
    <property type="entry name" value="IPNS-like_sf"/>
</dbReference>
<reference evidence="5" key="1">
    <citation type="journal article" date="2020" name="Stud. Mycol.">
        <title>101 Dothideomycetes genomes: a test case for predicting lifestyles and emergence of pathogens.</title>
        <authorList>
            <person name="Haridas S."/>
            <person name="Albert R."/>
            <person name="Binder M."/>
            <person name="Bloem J."/>
            <person name="Labutti K."/>
            <person name="Salamov A."/>
            <person name="Andreopoulos B."/>
            <person name="Baker S."/>
            <person name="Barry K."/>
            <person name="Bills G."/>
            <person name="Bluhm B."/>
            <person name="Cannon C."/>
            <person name="Castanera R."/>
            <person name="Culley D."/>
            <person name="Daum C."/>
            <person name="Ezra D."/>
            <person name="Gonzalez J."/>
            <person name="Henrissat B."/>
            <person name="Kuo A."/>
            <person name="Liang C."/>
            <person name="Lipzen A."/>
            <person name="Lutzoni F."/>
            <person name="Magnuson J."/>
            <person name="Mondo S."/>
            <person name="Nolan M."/>
            <person name="Ohm R."/>
            <person name="Pangilinan J."/>
            <person name="Park H.-J."/>
            <person name="Ramirez L."/>
            <person name="Alfaro M."/>
            <person name="Sun H."/>
            <person name="Tritt A."/>
            <person name="Yoshinaga Y."/>
            <person name="Zwiers L.-H."/>
            <person name="Turgeon B."/>
            <person name="Goodwin S."/>
            <person name="Spatafora J."/>
            <person name="Crous P."/>
            <person name="Grigoriev I."/>
        </authorList>
    </citation>
    <scope>NUCLEOTIDE SEQUENCE</scope>
    <source>
        <strain evidence="5">CBS 133067</strain>
    </source>
</reference>
<dbReference type="Pfam" id="PF03171">
    <property type="entry name" value="2OG-FeII_Oxy"/>
    <property type="match status" value="1"/>
</dbReference>
<dbReference type="PRINTS" id="PR00682">
    <property type="entry name" value="IPNSYNTHASE"/>
</dbReference>
<dbReference type="GO" id="GO:0016491">
    <property type="term" value="F:oxidoreductase activity"/>
    <property type="evidence" value="ECO:0007669"/>
    <property type="project" value="UniProtKB-KW"/>
</dbReference>
<dbReference type="Gene3D" id="2.60.120.330">
    <property type="entry name" value="B-lactam Antibiotic, Isopenicillin N Synthase, Chain"/>
    <property type="match status" value="1"/>
</dbReference>
<organism evidence="5 6">
    <name type="scientific">Rhizodiscina lignyota</name>
    <dbReference type="NCBI Taxonomy" id="1504668"/>
    <lineage>
        <taxon>Eukaryota</taxon>
        <taxon>Fungi</taxon>
        <taxon>Dikarya</taxon>
        <taxon>Ascomycota</taxon>
        <taxon>Pezizomycotina</taxon>
        <taxon>Dothideomycetes</taxon>
        <taxon>Pleosporomycetidae</taxon>
        <taxon>Aulographales</taxon>
        <taxon>Rhizodiscinaceae</taxon>
        <taxon>Rhizodiscina</taxon>
    </lineage>
</organism>
<dbReference type="EMBL" id="ML978125">
    <property type="protein sequence ID" value="KAF2099336.1"/>
    <property type="molecule type" value="Genomic_DNA"/>
</dbReference>
<keyword evidence="6" id="KW-1185">Reference proteome</keyword>
<dbReference type="InterPro" id="IPR050231">
    <property type="entry name" value="Iron_ascorbate_oxido_reductase"/>
</dbReference>
<comment type="similarity">
    <text evidence="1 2">Belongs to the iron/ascorbate-dependent oxidoreductase family.</text>
</comment>
<dbReference type="InterPro" id="IPR044861">
    <property type="entry name" value="IPNS-like_FE2OG_OXY"/>
</dbReference>
<dbReference type="Pfam" id="PF14226">
    <property type="entry name" value="DIOX_N"/>
    <property type="match status" value="1"/>
</dbReference>
<evidence type="ECO:0000259" key="4">
    <source>
        <dbReference type="PROSITE" id="PS51471"/>
    </source>
</evidence>
<dbReference type="OrthoDB" id="288590at2759"/>
<evidence type="ECO:0000256" key="1">
    <source>
        <dbReference type="ARBA" id="ARBA00008056"/>
    </source>
</evidence>
<feature type="compositionally biased region" description="Basic and acidic residues" evidence="3">
    <location>
        <begin position="129"/>
        <end position="146"/>
    </location>
</feature>
<keyword evidence="2" id="KW-0560">Oxidoreductase</keyword>
<dbReference type="InterPro" id="IPR026992">
    <property type="entry name" value="DIOX_N"/>
</dbReference>
<keyword evidence="2" id="KW-0479">Metal-binding</keyword>
<dbReference type="InterPro" id="IPR005123">
    <property type="entry name" value="Oxoglu/Fe-dep_dioxygenase_dom"/>
</dbReference>
<evidence type="ECO:0000256" key="3">
    <source>
        <dbReference type="SAM" id="MobiDB-lite"/>
    </source>
</evidence>
<comment type="caution">
    <text evidence="5">The sequence shown here is derived from an EMBL/GenBank/DDBJ whole genome shotgun (WGS) entry which is preliminary data.</text>
</comment>
<evidence type="ECO:0000256" key="2">
    <source>
        <dbReference type="RuleBase" id="RU003682"/>
    </source>
</evidence>
<dbReference type="AlphaFoldDB" id="A0A9P4ICH2"/>